<dbReference type="EMBL" id="CP031166">
    <property type="protein sequence ID" value="AXV09794.1"/>
    <property type="molecule type" value="Genomic_DNA"/>
</dbReference>
<dbReference type="Proteomes" id="UP000264006">
    <property type="component" value="Plasmid pEDY32-46I"/>
</dbReference>
<evidence type="ECO:0000259" key="1">
    <source>
        <dbReference type="Pfam" id="PF13391"/>
    </source>
</evidence>
<protein>
    <submittedName>
        <fullName evidence="2">Putative restriction endonuclease</fullName>
    </submittedName>
</protein>
<sequence>MTRDALESLTVDGAAAQWRRIRSRQPPRPKGNQGLYEPVEVLLAYAAMFLVDPSTQGGSDRSGHHEVIRMIADAVVRTSSSVAMKCHNLRGTRAHAGSHEAELYVALGTGDLPFAELYLVALAGARLAGVDETVLPDFLGLADANGGWQALFVGLDELAGEDLEREAAMVEGRTVRQAIADLRVGQARYARQVLARFANRCGFCGLDGSALPGHRLTIASHVKPWRDSTSRERLDPANGVAACPTHDIGFDTGLLTIDADLRIRRAGRLAAAAASDPAAGQAFTVADRLIVPSQAAAPAARYLDWHRTHIWVNHSPD</sequence>
<dbReference type="AlphaFoldDB" id="A0A346Y5P7"/>
<dbReference type="CDD" id="cd00085">
    <property type="entry name" value="HNHc"/>
    <property type="match status" value="1"/>
</dbReference>
<accession>A0A346Y5P7</accession>
<keyword evidence="2" id="KW-0614">Plasmid</keyword>
<keyword evidence="2" id="KW-0255">Endonuclease</keyword>
<dbReference type="Pfam" id="PF13391">
    <property type="entry name" value="HNH_2"/>
    <property type="match status" value="1"/>
</dbReference>
<proteinExistence type="predicted"/>
<keyword evidence="2" id="KW-0378">Hydrolase</keyword>
<feature type="domain" description="HNH nuclease" evidence="1">
    <location>
        <begin position="201"/>
        <end position="258"/>
    </location>
</feature>
<keyword evidence="3" id="KW-1185">Reference proteome</keyword>
<gene>
    <name evidence="2" type="ORF">DVS28_b0024</name>
</gene>
<name>A0A346Y5P7_9ACTN</name>
<reference evidence="2 3" key="1">
    <citation type="submission" date="2018-09" db="EMBL/GenBank/DDBJ databases">
        <title>Complete genome sequence of Euzebya sp. DY32-46 isolated from seawater of Pacific Ocean.</title>
        <authorList>
            <person name="Xu L."/>
            <person name="Wu Y.-H."/>
            <person name="Xu X.-W."/>
        </authorList>
    </citation>
    <scope>NUCLEOTIDE SEQUENCE [LARGE SCALE GENOMIC DNA]</scope>
    <source>
        <strain evidence="2 3">DY32-46</strain>
        <plasmid evidence="3">pedy32-46i</plasmid>
    </source>
</reference>
<evidence type="ECO:0000313" key="2">
    <source>
        <dbReference type="EMBL" id="AXV09794.1"/>
    </source>
</evidence>
<dbReference type="InterPro" id="IPR003615">
    <property type="entry name" value="HNH_nuc"/>
</dbReference>
<keyword evidence="2" id="KW-0540">Nuclease</keyword>
<dbReference type="GO" id="GO:0004519">
    <property type="term" value="F:endonuclease activity"/>
    <property type="evidence" value="ECO:0007669"/>
    <property type="project" value="UniProtKB-KW"/>
</dbReference>
<evidence type="ECO:0000313" key="3">
    <source>
        <dbReference type="Proteomes" id="UP000264006"/>
    </source>
</evidence>
<organism evidence="2 3">
    <name type="scientific">Euzebya pacifica</name>
    <dbReference type="NCBI Taxonomy" id="1608957"/>
    <lineage>
        <taxon>Bacteria</taxon>
        <taxon>Bacillati</taxon>
        <taxon>Actinomycetota</taxon>
        <taxon>Nitriliruptoria</taxon>
        <taxon>Euzebyales</taxon>
    </lineage>
</organism>
<geneLocation type="plasmid" evidence="3">
    <name>pedy32-46i</name>
</geneLocation>
<dbReference type="KEGG" id="euz:DVS28_b0024"/>